<proteinExistence type="predicted"/>
<evidence type="ECO:0000259" key="5">
    <source>
        <dbReference type="Pfam" id="PF13086"/>
    </source>
</evidence>
<evidence type="ECO:0000256" key="3">
    <source>
        <dbReference type="ARBA" id="ARBA00022806"/>
    </source>
</evidence>
<accession>A0A833VK33</accession>
<dbReference type="PANTHER" id="PTHR10887">
    <property type="entry name" value="DNA2/NAM7 HELICASE FAMILY"/>
    <property type="match status" value="1"/>
</dbReference>
<dbReference type="PANTHER" id="PTHR10887:SF435">
    <property type="entry name" value="OS02G0684150 PROTEIN"/>
    <property type="match status" value="1"/>
</dbReference>
<comment type="caution">
    <text evidence="8">The sequence shown here is derived from an EMBL/GenBank/DDBJ whole genome shotgun (WGS) entry which is preliminary data.</text>
</comment>
<dbReference type="FunFam" id="3.40.50.300:FF:000326">
    <property type="entry name" value="P-loop containing nucleoside triphosphate hydrolase"/>
    <property type="match status" value="1"/>
</dbReference>
<dbReference type="InterPro" id="IPR041677">
    <property type="entry name" value="DNA2/NAM7_AAA_11"/>
</dbReference>
<reference evidence="8" key="1">
    <citation type="submission" date="2020-01" db="EMBL/GenBank/DDBJ databases">
        <title>Genome sequence of Kobresia littledalei, the first chromosome-level genome in the family Cyperaceae.</title>
        <authorList>
            <person name="Qu G."/>
        </authorList>
    </citation>
    <scope>NUCLEOTIDE SEQUENCE</scope>
    <source>
        <strain evidence="8">C.B.Clarke</strain>
        <tissue evidence="8">Leaf</tissue>
    </source>
</reference>
<dbReference type="GO" id="GO:0005524">
    <property type="term" value="F:ATP binding"/>
    <property type="evidence" value="ECO:0007669"/>
    <property type="project" value="UniProtKB-KW"/>
</dbReference>
<dbReference type="InterPro" id="IPR027417">
    <property type="entry name" value="P-loop_NTPase"/>
</dbReference>
<keyword evidence="9" id="KW-1185">Reference proteome</keyword>
<evidence type="ECO:0000256" key="2">
    <source>
        <dbReference type="ARBA" id="ARBA00022801"/>
    </source>
</evidence>
<dbReference type="Gene3D" id="3.40.50.300">
    <property type="entry name" value="P-loop containing nucleotide triphosphate hydrolases"/>
    <property type="match status" value="2"/>
</dbReference>
<evidence type="ECO:0000256" key="4">
    <source>
        <dbReference type="ARBA" id="ARBA00022840"/>
    </source>
</evidence>
<dbReference type="OrthoDB" id="6513042at2759"/>
<sequence length="936" mass="106508">MSDFGSREFVSFQFSTVKDVQDDKKKERKNLAEVVFTWSMNDIFNRNLFKKKIKKIPKTFESSEDYVNYFTFPLMEETRADMCSAMEGFSHAPYIEILRVNHEKDNSYRIEVANPVEEVNSTEIYVPKQADIVILSKEKPKHISDLSLNGWSYTVALISKIGEEGVLSDNDAVIGVSRPFSADVHFKTSRLKEPLYAVFLCNILSYNRIWKMLDSDSDYFRGNTIIKKVLSFNSVGTMEDSMFSSCRFLQNEPDKEAVHFLSKWSLNESQLKAVLDCDSSRENLTSSFKLIWGPPGTGKTKTISILLALMLIKNCRTVTCAPTNTAVVEVASRLLKLAEDSSDLFQSDIVLFGNKDRMRIDEGLSKIFLENRAARLLKCCMPHSGIRHCINSMIDIFENCYLKYKLYLDDQKGEDDCRKLVMGDECGEVIEVSREVMDDKSLEVMSLTEYVKTRFDSMAKDFKCFIKIFLDDFPRALISQETLREMCDTLNLLPVMKKVLQHGSKSDRGLDVQLNIEVKTPPDISSLGNLKEVIARSNESFFHLVYARDLLLEKLRFLSEHLTIPYMFEQRSVEEFVLQHVKSVLCTASSSFRLHNVKTENSRPLEVLVVDEAAQLKESESLIPLLLPGIKNVVLIGDEFQLPALVKSKISDEADFGRSLFERLSSLGYNKHLLNVQYRMHPLISQFPVYHFYDNRISDGANVTCAAYGRQYLKGKMYGQYSFIDVEQGKETTDQYGRSLRNPIEVAAVVHIVKKLFEESFDLGENINVGVVSPYSAQVKLIQEKLGTTYDMHERFKVKVRSIDGFQGGEEDIIIFSTVRSNNSGSVGFLSNTNRTNVALTRAKHCLYIIGNATTLSKSESVWQKIVSDAKNRDCLFKSEDDKELNNAIIRAVIEQDELETHFDSLHISGPKSKGFNRPSGSRAGLVFYLELIDAD</sequence>
<dbReference type="Pfam" id="PF20073">
    <property type="entry name" value="DUF6469"/>
    <property type="match status" value="1"/>
</dbReference>
<feature type="domain" description="DUF6469" evidence="7">
    <location>
        <begin position="120"/>
        <end position="214"/>
    </location>
</feature>
<keyword evidence="1" id="KW-0547">Nucleotide-binding</keyword>
<dbReference type="Pfam" id="PF13087">
    <property type="entry name" value="AAA_12"/>
    <property type="match status" value="1"/>
</dbReference>
<protein>
    <submittedName>
        <fullName evidence="8">Helicase SEN1-like protein</fullName>
    </submittedName>
</protein>
<dbReference type="InterPro" id="IPR045055">
    <property type="entry name" value="DNA2/NAM7-like"/>
</dbReference>
<feature type="domain" description="DNA2/NAM7 helicase-like C-terminal" evidence="6">
    <location>
        <begin position="657"/>
        <end position="853"/>
    </location>
</feature>
<dbReference type="InterPro" id="IPR047187">
    <property type="entry name" value="SF1_C_Upf1"/>
</dbReference>
<dbReference type="InterPro" id="IPR041679">
    <property type="entry name" value="DNA2/NAM7-like_C"/>
</dbReference>
<dbReference type="InterPro" id="IPR045529">
    <property type="entry name" value="DUF6469"/>
</dbReference>
<keyword evidence="2" id="KW-0378">Hydrolase</keyword>
<evidence type="ECO:0000313" key="9">
    <source>
        <dbReference type="Proteomes" id="UP000623129"/>
    </source>
</evidence>
<evidence type="ECO:0000313" key="8">
    <source>
        <dbReference type="EMBL" id="KAF3329535.1"/>
    </source>
</evidence>
<dbReference type="GO" id="GO:0004386">
    <property type="term" value="F:helicase activity"/>
    <property type="evidence" value="ECO:0007669"/>
    <property type="project" value="UniProtKB-KW"/>
</dbReference>
<keyword evidence="4" id="KW-0067">ATP-binding</keyword>
<evidence type="ECO:0000259" key="6">
    <source>
        <dbReference type="Pfam" id="PF13087"/>
    </source>
</evidence>
<dbReference type="GO" id="GO:0005694">
    <property type="term" value="C:chromosome"/>
    <property type="evidence" value="ECO:0007669"/>
    <property type="project" value="UniProtKB-ARBA"/>
</dbReference>
<dbReference type="Proteomes" id="UP000623129">
    <property type="component" value="Unassembled WGS sequence"/>
</dbReference>
<dbReference type="AlphaFoldDB" id="A0A833VK33"/>
<dbReference type="SUPFAM" id="SSF52540">
    <property type="entry name" value="P-loop containing nucleoside triphosphate hydrolases"/>
    <property type="match status" value="1"/>
</dbReference>
<feature type="domain" description="DNA2/NAM7 helicase helicase" evidence="5">
    <location>
        <begin position="266"/>
        <end position="649"/>
    </location>
</feature>
<dbReference type="GO" id="GO:0016787">
    <property type="term" value="F:hydrolase activity"/>
    <property type="evidence" value="ECO:0007669"/>
    <property type="project" value="UniProtKB-KW"/>
</dbReference>
<name>A0A833VK33_9POAL</name>
<evidence type="ECO:0000256" key="1">
    <source>
        <dbReference type="ARBA" id="ARBA00022741"/>
    </source>
</evidence>
<keyword evidence="3 8" id="KW-0347">Helicase</keyword>
<evidence type="ECO:0000259" key="7">
    <source>
        <dbReference type="Pfam" id="PF20073"/>
    </source>
</evidence>
<dbReference type="Pfam" id="PF13086">
    <property type="entry name" value="AAA_11"/>
    <property type="match status" value="1"/>
</dbReference>
<dbReference type="CDD" id="cd18808">
    <property type="entry name" value="SF1_C_Upf1"/>
    <property type="match status" value="1"/>
</dbReference>
<organism evidence="8 9">
    <name type="scientific">Carex littledalei</name>
    <dbReference type="NCBI Taxonomy" id="544730"/>
    <lineage>
        <taxon>Eukaryota</taxon>
        <taxon>Viridiplantae</taxon>
        <taxon>Streptophyta</taxon>
        <taxon>Embryophyta</taxon>
        <taxon>Tracheophyta</taxon>
        <taxon>Spermatophyta</taxon>
        <taxon>Magnoliopsida</taxon>
        <taxon>Liliopsida</taxon>
        <taxon>Poales</taxon>
        <taxon>Cyperaceae</taxon>
        <taxon>Cyperoideae</taxon>
        <taxon>Cariceae</taxon>
        <taxon>Carex</taxon>
        <taxon>Carex subgen. Euthyceras</taxon>
    </lineage>
</organism>
<dbReference type="EMBL" id="SWLB01000014">
    <property type="protein sequence ID" value="KAF3329535.1"/>
    <property type="molecule type" value="Genomic_DNA"/>
</dbReference>
<gene>
    <name evidence="8" type="ORF">FCM35_KLT04866</name>
</gene>